<comment type="caution">
    <text evidence="1">The sequence shown here is derived from an EMBL/GenBank/DDBJ whole genome shotgun (WGS) entry which is preliminary data.</text>
</comment>
<dbReference type="EMBL" id="UAVL01000009">
    <property type="protein sequence ID" value="SQA63017.1"/>
    <property type="molecule type" value="Genomic_DNA"/>
</dbReference>
<dbReference type="AlphaFoldDB" id="A0AB38FWC3"/>
<name>A0AB38FWC3_9ENTR</name>
<accession>A0AB38FWC3</accession>
<reference evidence="1 2" key="1">
    <citation type="submission" date="2018-06" db="EMBL/GenBank/DDBJ databases">
        <authorList>
            <consortium name="Pathogen Informatics"/>
            <person name="Doyle S."/>
        </authorList>
    </citation>
    <scope>NUCLEOTIDE SEQUENCE [LARGE SCALE GENOMIC DNA]</scope>
    <source>
        <strain evidence="1 2">NCTC11967</strain>
    </source>
</reference>
<sequence>MDIVDMAQEAELARMTRLLRRRLRPALAFTGACHNCSEQLKEGCFCDADCRDDHERRFRARIINGIRGREAHDGGLG</sequence>
<proteinExistence type="predicted"/>
<evidence type="ECO:0008006" key="3">
    <source>
        <dbReference type="Google" id="ProtNLM"/>
    </source>
</evidence>
<evidence type="ECO:0000313" key="2">
    <source>
        <dbReference type="Proteomes" id="UP000251313"/>
    </source>
</evidence>
<evidence type="ECO:0000313" key="1">
    <source>
        <dbReference type="EMBL" id="SQA63017.1"/>
    </source>
</evidence>
<organism evidence="1 2">
    <name type="scientific">Yokenella regensburgei</name>
    <dbReference type="NCBI Taxonomy" id="158877"/>
    <lineage>
        <taxon>Bacteria</taxon>
        <taxon>Pseudomonadati</taxon>
        <taxon>Pseudomonadota</taxon>
        <taxon>Gammaproteobacteria</taxon>
        <taxon>Enterobacterales</taxon>
        <taxon>Enterobacteriaceae</taxon>
        <taxon>Yokenella</taxon>
    </lineage>
</organism>
<gene>
    <name evidence="1" type="ORF">NCTC11967_02040</name>
</gene>
<dbReference type="Proteomes" id="UP000251313">
    <property type="component" value="Unassembled WGS sequence"/>
</dbReference>
<protein>
    <recommendedName>
        <fullName evidence="3">DUF2116 family Zn-ribbon domain-containing protein</fullName>
    </recommendedName>
</protein>